<name>A0A5S9NLN7_9GAMM</name>
<accession>A0A5S9NLN7</accession>
<sequence>MLHPAQKWIRFLLLPLLAAIALYQWYLSGQVITNFAADGLIIKAQARSPKTGTPLLEIYEKNGVLKRLADDKLVVDPKLMRPGVHFFKEPGSSQALIDNHIIELQRGD</sequence>
<reference evidence="1 2" key="1">
    <citation type="submission" date="2019-11" db="EMBL/GenBank/DDBJ databases">
        <authorList>
            <person name="Holert J."/>
        </authorList>
    </citation>
    <scope>NUCLEOTIDE SEQUENCE [LARGE SCALE GENOMIC DNA]</scope>
    <source>
        <strain evidence="1">BC5_2</strain>
    </source>
</reference>
<dbReference type="AlphaFoldDB" id="A0A5S9NLN7"/>
<evidence type="ECO:0000313" key="1">
    <source>
        <dbReference type="EMBL" id="CAA0090881.1"/>
    </source>
</evidence>
<dbReference type="OrthoDB" id="9877945at2"/>
<organism evidence="1 2">
    <name type="scientific">BD1-7 clade bacterium</name>
    <dbReference type="NCBI Taxonomy" id="2029982"/>
    <lineage>
        <taxon>Bacteria</taxon>
        <taxon>Pseudomonadati</taxon>
        <taxon>Pseudomonadota</taxon>
        <taxon>Gammaproteobacteria</taxon>
        <taxon>Cellvibrionales</taxon>
        <taxon>Spongiibacteraceae</taxon>
        <taxon>BD1-7 clade</taxon>
    </lineage>
</organism>
<dbReference type="EMBL" id="CACSII010000002">
    <property type="protein sequence ID" value="CAA0090881.1"/>
    <property type="molecule type" value="Genomic_DNA"/>
</dbReference>
<protein>
    <submittedName>
        <fullName evidence="1">Uncharacterized protein</fullName>
    </submittedName>
</protein>
<dbReference type="Proteomes" id="UP000434580">
    <property type="component" value="Unassembled WGS sequence"/>
</dbReference>
<proteinExistence type="predicted"/>
<gene>
    <name evidence="1" type="ORF">DPBNPPHM_02948</name>
</gene>
<evidence type="ECO:0000313" key="2">
    <source>
        <dbReference type="Proteomes" id="UP000434580"/>
    </source>
</evidence>